<dbReference type="Gene3D" id="2.130.10.10">
    <property type="entry name" value="YVTN repeat-like/Quinoprotein amine dehydrogenase"/>
    <property type="match status" value="1"/>
</dbReference>
<evidence type="ECO:0000313" key="4">
    <source>
        <dbReference type="EMBL" id="CAF2149771.1"/>
    </source>
</evidence>
<dbReference type="InterPro" id="IPR001680">
    <property type="entry name" value="WD40_rpt"/>
</dbReference>
<feature type="repeat" description="WD" evidence="3">
    <location>
        <begin position="31"/>
        <end position="62"/>
    </location>
</feature>
<reference evidence="4" key="1">
    <citation type="submission" date="2021-02" db="EMBL/GenBank/DDBJ databases">
        <authorList>
            <person name="Nowell W R."/>
        </authorList>
    </citation>
    <scope>NUCLEOTIDE SEQUENCE</scope>
</reference>
<evidence type="ECO:0000256" key="1">
    <source>
        <dbReference type="ARBA" id="ARBA00022574"/>
    </source>
</evidence>
<gene>
    <name evidence="5" type="ORF">OVN521_LOCUS40499</name>
    <name evidence="4" type="ORF">WKI299_LOCUS30076</name>
</gene>
<evidence type="ECO:0000256" key="3">
    <source>
        <dbReference type="PROSITE-ProRule" id="PRU00221"/>
    </source>
</evidence>
<dbReference type="EMBL" id="CAJOBG010052685">
    <property type="protein sequence ID" value="CAF4496628.1"/>
    <property type="molecule type" value="Genomic_DNA"/>
</dbReference>
<dbReference type="AlphaFoldDB" id="A0A816XQU6"/>
<organism evidence="4 6">
    <name type="scientific">Rotaria magnacalcarata</name>
    <dbReference type="NCBI Taxonomy" id="392030"/>
    <lineage>
        <taxon>Eukaryota</taxon>
        <taxon>Metazoa</taxon>
        <taxon>Spiralia</taxon>
        <taxon>Gnathifera</taxon>
        <taxon>Rotifera</taxon>
        <taxon>Eurotatoria</taxon>
        <taxon>Bdelloidea</taxon>
        <taxon>Philodinida</taxon>
        <taxon>Philodinidae</taxon>
        <taxon>Rotaria</taxon>
    </lineage>
</organism>
<evidence type="ECO:0000256" key="2">
    <source>
        <dbReference type="ARBA" id="ARBA00022737"/>
    </source>
</evidence>
<dbReference type="SUPFAM" id="SSF50978">
    <property type="entry name" value="WD40 repeat-like"/>
    <property type="match status" value="1"/>
</dbReference>
<dbReference type="PROSITE" id="PS50082">
    <property type="entry name" value="WD_REPEATS_2"/>
    <property type="match status" value="1"/>
</dbReference>
<proteinExistence type="predicted"/>
<accession>A0A816XQU6</accession>
<keyword evidence="1 3" id="KW-0853">WD repeat</keyword>
<dbReference type="InterPro" id="IPR015943">
    <property type="entry name" value="WD40/YVTN_repeat-like_dom_sf"/>
</dbReference>
<feature type="non-terminal residue" evidence="4">
    <location>
        <position position="62"/>
    </location>
</feature>
<keyword evidence="2" id="KW-0677">Repeat</keyword>
<protein>
    <submittedName>
        <fullName evidence="4">Uncharacterized protein</fullName>
    </submittedName>
</protein>
<dbReference type="EMBL" id="CAJNRF010013520">
    <property type="protein sequence ID" value="CAF2149771.1"/>
    <property type="molecule type" value="Genomic_DNA"/>
</dbReference>
<dbReference type="PROSITE" id="PS00678">
    <property type="entry name" value="WD_REPEATS_1"/>
    <property type="match status" value="1"/>
</dbReference>
<sequence>MFTLHGHYGPLTTVSLGKALEGNNSSSVGIAVEFGGVGSVIASGAQDGSLCVWDLLTGTCVY</sequence>
<dbReference type="InterPro" id="IPR036322">
    <property type="entry name" value="WD40_repeat_dom_sf"/>
</dbReference>
<keyword evidence="7" id="KW-1185">Reference proteome</keyword>
<dbReference type="Proteomes" id="UP000663866">
    <property type="component" value="Unassembled WGS sequence"/>
</dbReference>
<name>A0A816XQU6_9BILA</name>
<evidence type="ECO:0000313" key="7">
    <source>
        <dbReference type="Proteomes" id="UP000663866"/>
    </source>
</evidence>
<dbReference type="Proteomes" id="UP000663856">
    <property type="component" value="Unassembled WGS sequence"/>
</dbReference>
<evidence type="ECO:0000313" key="5">
    <source>
        <dbReference type="EMBL" id="CAF4496628.1"/>
    </source>
</evidence>
<dbReference type="InterPro" id="IPR019775">
    <property type="entry name" value="WD40_repeat_CS"/>
</dbReference>
<dbReference type="PROSITE" id="PS50294">
    <property type="entry name" value="WD_REPEATS_REGION"/>
    <property type="match status" value="1"/>
</dbReference>
<evidence type="ECO:0000313" key="6">
    <source>
        <dbReference type="Proteomes" id="UP000663856"/>
    </source>
</evidence>
<comment type="caution">
    <text evidence="4">The sequence shown here is derived from an EMBL/GenBank/DDBJ whole genome shotgun (WGS) entry which is preliminary data.</text>
</comment>